<proteinExistence type="inferred from homology"/>
<comment type="similarity">
    <text evidence="1">Belongs to the glycosyl hydrolase 39 family.</text>
</comment>
<accession>A0ABU1ADX9</accession>
<evidence type="ECO:0000256" key="4">
    <source>
        <dbReference type="SAM" id="MobiDB-lite"/>
    </source>
</evidence>
<dbReference type="Pfam" id="PF01229">
    <property type="entry name" value="Glyco_hydro_39"/>
    <property type="match status" value="1"/>
</dbReference>
<protein>
    <recommendedName>
        <fullName evidence="5">Glycosyl hydrolases family 39 N-terminal catalytic domain-containing protein</fullName>
    </recommendedName>
</protein>
<evidence type="ECO:0000259" key="5">
    <source>
        <dbReference type="Pfam" id="PF01229"/>
    </source>
</evidence>
<feature type="compositionally biased region" description="Low complexity" evidence="4">
    <location>
        <begin position="171"/>
        <end position="183"/>
    </location>
</feature>
<dbReference type="SUPFAM" id="SSF51445">
    <property type="entry name" value="(Trans)glycosidases"/>
    <property type="match status" value="1"/>
</dbReference>
<keyword evidence="7" id="KW-1185">Reference proteome</keyword>
<dbReference type="InterPro" id="IPR017853">
    <property type="entry name" value="GH"/>
</dbReference>
<dbReference type="Gene3D" id="3.20.20.80">
    <property type="entry name" value="Glycosidases"/>
    <property type="match status" value="1"/>
</dbReference>
<dbReference type="EMBL" id="JARXIC010000001">
    <property type="protein sequence ID" value="MDQ8192950.1"/>
    <property type="molecule type" value="Genomic_DNA"/>
</dbReference>
<comment type="caution">
    <text evidence="6">The sequence shown here is derived from an EMBL/GenBank/DDBJ whole genome shotgun (WGS) entry which is preliminary data.</text>
</comment>
<evidence type="ECO:0000256" key="2">
    <source>
        <dbReference type="ARBA" id="ARBA00022801"/>
    </source>
</evidence>
<evidence type="ECO:0000256" key="3">
    <source>
        <dbReference type="ARBA" id="ARBA00023295"/>
    </source>
</evidence>
<dbReference type="RefSeq" id="WP_308983459.1">
    <property type="nucleotide sequence ID" value="NZ_JARXIC010000001.1"/>
</dbReference>
<gene>
    <name evidence="6" type="ORF">QEH59_00835</name>
</gene>
<feature type="region of interest" description="Disordered" evidence="4">
    <location>
        <begin position="168"/>
        <end position="192"/>
    </location>
</feature>
<evidence type="ECO:0000313" key="7">
    <source>
        <dbReference type="Proteomes" id="UP001243717"/>
    </source>
</evidence>
<keyword evidence="3" id="KW-0326">Glycosidase</keyword>
<evidence type="ECO:0000313" key="6">
    <source>
        <dbReference type="EMBL" id="MDQ8192950.1"/>
    </source>
</evidence>
<organism evidence="6 7">
    <name type="scientific">Thalassobacterium sedimentorum</name>
    <dbReference type="NCBI Taxonomy" id="3041258"/>
    <lineage>
        <taxon>Bacteria</taxon>
        <taxon>Pseudomonadati</taxon>
        <taxon>Verrucomicrobiota</taxon>
        <taxon>Opitutia</taxon>
        <taxon>Puniceicoccales</taxon>
        <taxon>Coraliomargaritaceae</taxon>
        <taxon>Thalassobacterium</taxon>
    </lineage>
</organism>
<dbReference type="Proteomes" id="UP001243717">
    <property type="component" value="Unassembled WGS sequence"/>
</dbReference>
<name>A0ABU1ADX9_9BACT</name>
<sequence>MLSHKYTNGPTLEHLIDTAAAWVQYAKDKNYNVAYWQIGNEIDHHPTLMTQAEYVSAYHQMVDAMKLVDPDIQTGPRLLSNINYMRAVVNAGSDNVDFFSAHQYIWPLELDNYESWRDFTGNMIPAIDNAVTVSRENDDLPILITETNAHGYDVNSRYHSTKTIRQELTTRTHSTSETSNNSSDKLSLTTVA</sequence>
<reference evidence="6 7" key="1">
    <citation type="submission" date="2023-04" db="EMBL/GenBank/DDBJ databases">
        <title>A novel bacteria isolated from coastal sediment.</title>
        <authorList>
            <person name="Liu X.-J."/>
            <person name="Du Z.-J."/>
        </authorList>
    </citation>
    <scope>NUCLEOTIDE SEQUENCE [LARGE SCALE GENOMIC DNA]</scope>
    <source>
        <strain evidence="6 7">SDUM461004</strain>
    </source>
</reference>
<keyword evidence="2" id="KW-0378">Hydrolase</keyword>
<dbReference type="InterPro" id="IPR049166">
    <property type="entry name" value="GH39_cat"/>
</dbReference>
<evidence type="ECO:0000256" key="1">
    <source>
        <dbReference type="ARBA" id="ARBA00008875"/>
    </source>
</evidence>
<feature type="domain" description="Glycosyl hydrolases family 39 N-terminal catalytic" evidence="5">
    <location>
        <begin position="32"/>
        <end position="163"/>
    </location>
</feature>